<keyword evidence="1" id="KW-0175">Coiled coil</keyword>
<evidence type="ECO:0000313" key="6">
    <source>
        <dbReference type="Proteomes" id="UP001165060"/>
    </source>
</evidence>
<feature type="non-terminal residue" evidence="5">
    <location>
        <position position="796"/>
    </location>
</feature>
<feature type="region of interest" description="Disordered" evidence="2">
    <location>
        <begin position="593"/>
        <end position="639"/>
    </location>
</feature>
<feature type="chain" id="PRO_5045277557" description="Amine oxidase domain-containing protein" evidence="3">
    <location>
        <begin position="25"/>
        <end position="796"/>
    </location>
</feature>
<feature type="signal peptide" evidence="3">
    <location>
        <begin position="1"/>
        <end position="24"/>
    </location>
</feature>
<protein>
    <recommendedName>
        <fullName evidence="4">Amine oxidase domain-containing protein</fullName>
    </recommendedName>
</protein>
<dbReference type="Proteomes" id="UP001165060">
    <property type="component" value="Unassembled WGS sequence"/>
</dbReference>
<organism evidence="5 6">
    <name type="scientific">Tetraparma gracilis</name>
    <dbReference type="NCBI Taxonomy" id="2962635"/>
    <lineage>
        <taxon>Eukaryota</taxon>
        <taxon>Sar</taxon>
        <taxon>Stramenopiles</taxon>
        <taxon>Ochrophyta</taxon>
        <taxon>Bolidophyceae</taxon>
        <taxon>Parmales</taxon>
        <taxon>Triparmaceae</taxon>
        <taxon>Tetraparma</taxon>
    </lineage>
</organism>
<keyword evidence="6" id="KW-1185">Reference proteome</keyword>
<dbReference type="EMBL" id="BRYB01005253">
    <property type="protein sequence ID" value="GMI22234.1"/>
    <property type="molecule type" value="Genomic_DNA"/>
</dbReference>
<evidence type="ECO:0000256" key="1">
    <source>
        <dbReference type="SAM" id="Coils"/>
    </source>
</evidence>
<feature type="region of interest" description="Disordered" evidence="2">
    <location>
        <begin position="274"/>
        <end position="320"/>
    </location>
</feature>
<proteinExistence type="predicted"/>
<accession>A0ABQ6M9Z8</accession>
<evidence type="ECO:0000256" key="2">
    <source>
        <dbReference type="SAM" id="MobiDB-lite"/>
    </source>
</evidence>
<comment type="caution">
    <text evidence="5">The sequence shown here is derived from an EMBL/GenBank/DDBJ whole genome shotgun (WGS) entry which is preliminary data.</text>
</comment>
<feature type="domain" description="Amine oxidase" evidence="4">
    <location>
        <begin position="694"/>
        <end position="787"/>
    </location>
</feature>
<evidence type="ECO:0000256" key="3">
    <source>
        <dbReference type="SAM" id="SignalP"/>
    </source>
</evidence>
<dbReference type="InterPro" id="IPR002937">
    <property type="entry name" value="Amino_oxidase"/>
</dbReference>
<reference evidence="5 6" key="1">
    <citation type="journal article" date="2023" name="Commun. Biol.">
        <title>Genome analysis of Parmales, the sister group of diatoms, reveals the evolutionary specialization of diatoms from phago-mixotrophs to photoautotrophs.</title>
        <authorList>
            <person name="Ban H."/>
            <person name="Sato S."/>
            <person name="Yoshikawa S."/>
            <person name="Yamada K."/>
            <person name="Nakamura Y."/>
            <person name="Ichinomiya M."/>
            <person name="Sato N."/>
            <person name="Blanc-Mathieu R."/>
            <person name="Endo H."/>
            <person name="Kuwata A."/>
            <person name="Ogata H."/>
        </authorList>
    </citation>
    <scope>NUCLEOTIDE SEQUENCE [LARGE SCALE GENOMIC DNA]</scope>
</reference>
<name>A0ABQ6M9Z8_9STRA</name>
<gene>
    <name evidence="5" type="ORF">TeGR_g4064</name>
</gene>
<keyword evidence="3" id="KW-0732">Signal</keyword>
<evidence type="ECO:0000259" key="4">
    <source>
        <dbReference type="Pfam" id="PF01593"/>
    </source>
</evidence>
<feature type="compositionally biased region" description="Polar residues" evidence="2">
    <location>
        <begin position="373"/>
        <end position="384"/>
    </location>
</feature>
<feature type="region of interest" description="Disordered" evidence="2">
    <location>
        <begin position="373"/>
        <end position="408"/>
    </location>
</feature>
<dbReference type="SUPFAM" id="SSF54373">
    <property type="entry name" value="FAD-linked reductases, C-terminal domain"/>
    <property type="match status" value="1"/>
</dbReference>
<evidence type="ECO:0000313" key="5">
    <source>
        <dbReference type="EMBL" id="GMI22234.1"/>
    </source>
</evidence>
<feature type="coiled-coil region" evidence="1">
    <location>
        <begin position="74"/>
        <end position="104"/>
    </location>
</feature>
<dbReference type="Pfam" id="PF01593">
    <property type="entry name" value="Amino_oxidase"/>
    <property type="match status" value="1"/>
</dbReference>
<feature type="compositionally biased region" description="Gly residues" evidence="2">
    <location>
        <begin position="300"/>
        <end position="309"/>
    </location>
</feature>
<sequence>MSTPKIINLLKPLLIAHVVGAVLAGLPDEWIPGPVISLYFLAQAAYVVFFVRSVLQLFSDNWAREFEIVEIQREDALSREEERLKELLEMKEQADTEVSRMRESVGETKQYLEENLMDPDQALKKVQKLDDKMAVASEIRQSRNVLTLLAADLAMKDRIIKSDFLRVRGLMVMLKRMSVCKCTLTEAEENTTMIKVDARALRLVCHNFATFSRAREAADSSYRGFVTVDVTVPNQKGAAAIMAPLEIRCKYRGTGLNSDEAGLIRAEIDKIRDSSISNGMPHSGAGGLGSADNSPPRDGSGSGRDGSGSGENSRENSGKGLESFGSKILWQSMAEGKTLIVAYLISEVLGGKIEVKQEFGFVTLTYSMSVPTMTSETTPKQSPEQAGGSIRKARMSPNSTPPAIPRKFETKSNNVKDIVDQFPISMKICALGEDVEEMRGLCLKELQGDELGSQVLQIKPNNIDVFPEVAMGRVEVDLKDDTLSRRLTPLEARMADVVILAENLGQDTKGRRWLSTSMAIKLEQMGFKGIVIVRTDDVDKHRLKHLQTAHFVHAVITKKDSTDRVKVNIVFAFADPGQAEEVRKIRGALKRNNSLQRDRTAEQQKNSDPVLVGHRISERRRRKSSESVTMASDGKGKDALTSEIKDFEKRALPVSPLMVPLGNKTGINRTLLIAAQDLPGYTAGNPLRGFGILFPRNRGVRSLGIIFNSSLFPNRAPKGYQNILTYIGGTLDPEIGNMAEDDIAAIVDNDIKKVLLRDDAKEGGYEKLGVKVWKTAIPQYYEGHADIMADLERDEE</sequence>
<dbReference type="Gene3D" id="3.90.660.20">
    <property type="entry name" value="Protoporphyrinogen oxidase, mitochondrial, domain 2"/>
    <property type="match status" value="1"/>
</dbReference>